<dbReference type="Proteomes" id="UP000050934">
    <property type="component" value="Unassembled WGS sequence"/>
</dbReference>
<dbReference type="InterPro" id="IPR014036">
    <property type="entry name" value="DeoR-like_C"/>
</dbReference>
<evidence type="ECO:0000313" key="4">
    <source>
        <dbReference type="EMBL" id="KRN58410.1"/>
    </source>
</evidence>
<dbReference type="PROSITE" id="PS51000">
    <property type="entry name" value="HTH_DEOR_2"/>
    <property type="match status" value="1"/>
</dbReference>
<dbReference type="EMBL" id="JQBW01000010">
    <property type="protein sequence ID" value="KRN58410.1"/>
    <property type="molecule type" value="Genomic_DNA"/>
</dbReference>
<dbReference type="SUPFAM" id="SSF100950">
    <property type="entry name" value="NagB/RpiA/CoA transferase-like"/>
    <property type="match status" value="1"/>
</dbReference>
<dbReference type="RefSeq" id="WP_057741736.1">
    <property type="nucleotide sequence ID" value="NZ_JQBW01000010.1"/>
</dbReference>
<dbReference type="Gene3D" id="1.10.10.10">
    <property type="entry name" value="Winged helix-like DNA-binding domain superfamily/Winged helix DNA-binding domain"/>
    <property type="match status" value="1"/>
</dbReference>
<name>A0A0R2I946_9LACO</name>
<keyword evidence="2" id="KW-0804">Transcription</keyword>
<dbReference type="InterPro" id="IPR037171">
    <property type="entry name" value="NagB/RpiA_transferase-like"/>
</dbReference>
<evidence type="ECO:0000313" key="5">
    <source>
        <dbReference type="Proteomes" id="UP000050934"/>
    </source>
</evidence>
<evidence type="ECO:0000259" key="3">
    <source>
        <dbReference type="PROSITE" id="PS51000"/>
    </source>
</evidence>
<evidence type="ECO:0000256" key="1">
    <source>
        <dbReference type="ARBA" id="ARBA00023015"/>
    </source>
</evidence>
<dbReference type="AlphaFoldDB" id="A0A0R2I946"/>
<dbReference type="InterPro" id="IPR001034">
    <property type="entry name" value="DeoR_HTH"/>
</dbReference>
<gene>
    <name evidence="4" type="ORF">IV45_GL000856</name>
</gene>
<dbReference type="Gene3D" id="3.40.50.1360">
    <property type="match status" value="1"/>
</dbReference>
<dbReference type="Pfam" id="PF08220">
    <property type="entry name" value="HTH_DeoR"/>
    <property type="match status" value="1"/>
</dbReference>
<comment type="caution">
    <text evidence="4">The sequence shown here is derived from an EMBL/GenBank/DDBJ whole genome shotgun (WGS) entry which is preliminary data.</text>
</comment>
<keyword evidence="1" id="KW-0805">Transcription regulation</keyword>
<dbReference type="STRING" id="396268.IV45_GL000856"/>
<dbReference type="SMART" id="SM01134">
    <property type="entry name" value="DeoRC"/>
    <property type="match status" value="1"/>
</dbReference>
<keyword evidence="5" id="KW-1185">Reference proteome</keyword>
<sequence length="254" mass="28056">MRNSYKAIENRRERILNILSTVPSISIQELSKRLNVSEMTVRRDCNKLSQMGRLKQKLGIVSFVSPETASNSNSRERIKRSLGEEAVKSISDNEIVFINSSTTALYSIPPLLKKNVSIVTNNGNAAKFLSEHNVASLILSGGNVNDRDIMSGDIAQRSFSSMRSDWSIIGCAGISVEHGITTPVIEEANINRTIIKNSRHLIVVADYSKFGNFSNFTIGQVDDIDVLITDPFVSAKTLASFRKKGINIIQVPQI</sequence>
<dbReference type="SUPFAM" id="SSF46785">
    <property type="entry name" value="Winged helix' DNA-binding domain"/>
    <property type="match status" value="1"/>
</dbReference>
<evidence type="ECO:0000256" key="2">
    <source>
        <dbReference type="ARBA" id="ARBA00023163"/>
    </source>
</evidence>
<dbReference type="Pfam" id="PF00455">
    <property type="entry name" value="DeoRC"/>
    <property type="match status" value="1"/>
</dbReference>
<dbReference type="PANTHER" id="PTHR30363:SF44">
    <property type="entry name" value="AGA OPERON TRANSCRIPTIONAL REPRESSOR-RELATED"/>
    <property type="match status" value="1"/>
</dbReference>
<proteinExistence type="predicted"/>
<protein>
    <submittedName>
        <fullName evidence="4">Transcriptional regulator</fullName>
    </submittedName>
</protein>
<dbReference type="InterPro" id="IPR036388">
    <property type="entry name" value="WH-like_DNA-bd_sf"/>
</dbReference>
<dbReference type="SMART" id="SM00420">
    <property type="entry name" value="HTH_DEOR"/>
    <property type="match status" value="1"/>
</dbReference>
<dbReference type="PANTHER" id="PTHR30363">
    <property type="entry name" value="HTH-TYPE TRANSCRIPTIONAL REGULATOR SRLR-RELATED"/>
    <property type="match status" value="1"/>
</dbReference>
<dbReference type="GO" id="GO:0003700">
    <property type="term" value="F:DNA-binding transcription factor activity"/>
    <property type="evidence" value="ECO:0007669"/>
    <property type="project" value="InterPro"/>
</dbReference>
<dbReference type="OrthoDB" id="9797223at2"/>
<organism evidence="4 5">
    <name type="scientific">Limosilactobacillus secaliphilus</name>
    <dbReference type="NCBI Taxonomy" id="396268"/>
    <lineage>
        <taxon>Bacteria</taxon>
        <taxon>Bacillati</taxon>
        <taxon>Bacillota</taxon>
        <taxon>Bacilli</taxon>
        <taxon>Lactobacillales</taxon>
        <taxon>Lactobacillaceae</taxon>
        <taxon>Limosilactobacillus</taxon>
    </lineage>
</organism>
<dbReference type="InterPro" id="IPR050313">
    <property type="entry name" value="Carb_Metab_HTH_regulators"/>
</dbReference>
<dbReference type="PATRIC" id="fig|396268.3.peg.868"/>
<dbReference type="InterPro" id="IPR036390">
    <property type="entry name" value="WH_DNA-bd_sf"/>
</dbReference>
<reference evidence="4 5" key="1">
    <citation type="journal article" date="2015" name="Genome Announc.">
        <title>Expanding the biotechnology potential of lactobacilli through comparative genomics of 213 strains and associated genera.</title>
        <authorList>
            <person name="Sun Z."/>
            <person name="Harris H.M."/>
            <person name="McCann A."/>
            <person name="Guo C."/>
            <person name="Argimon S."/>
            <person name="Zhang W."/>
            <person name="Yang X."/>
            <person name="Jeffery I.B."/>
            <person name="Cooney J.C."/>
            <person name="Kagawa T.F."/>
            <person name="Liu W."/>
            <person name="Song Y."/>
            <person name="Salvetti E."/>
            <person name="Wrobel A."/>
            <person name="Rasinkangas P."/>
            <person name="Parkhill J."/>
            <person name="Rea M.C."/>
            <person name="O'Sullivan O."/>
            <person name="Ritari J."/>
            <person name="Douillard F.P."/>
            <person name="Paul Ross R."/>
            <person name="Yang R."/>
            <person name="Briner A.E."/>
            <person name="Felis G.E."/>
            <person name="de Vos W.M."/>
            <person name="Barrangou R."/>
            <person name="Klaenhammer T.R."/>
            <person name="Caufield P.W."/>
            <person name="Cui Y."/>
            <person name="Zhang H."/>
            <person name="O'Toole P.W."/>
        </authorList>
    </citation>
    <scope>NUCLEOTIDE SEQUENCE [LARGE SCALE GENOMIC DNA]</scope>
    <source>
        <strain evidence="4 5">DSM 17896</strain>
    </source>
</reference>
<feature type="domain" description="HTH deoR-type" evidence="3">
    <location>
        <begin position="8"/>
        <end position="63"/>
    </location>
</feature>
<accession>A0A0R2I946</accession>